<accession>A0A9N8E0C5</accession>
<keyword evidence="2" id="KW-0472">Membrane</keyword>
<reference evidence="4" key="1">
    <citation type="submission" date="2020-06" db="EMBL/GenBank/DDBJ databases">
        <authorList>
            <consortium name="Plant Systems Biology data submission"/>
        </authorList>
    </citation>
    <scope>NUCLEOTIDE SEQUENCE</scope>
    <source>
        <strain evidence="4">D6</strain>
    </source>
</reference>
<dbReference type="EMBL" id="CAICTM010000522">
    <property type="protein sequence ID" value="CAB9512192.1"/>
    <property type="molecule type" value="Genomic_DNA"/>
</dbReference>
<organism evidence="4 5">
    <name type="scientific">Seminavis robusta</name>
    <dbReference type="NCBI Taxonomy" id="568900"/>
    <lineage>
        <taxon>Eukaryota</taxon>
        <taxon>Sar</taxon>
        <taxon>Stramenopiles</taxon>
        <taxon>Ochrophyta</taxon>
        <taxon>Bacillariophyta</taxon>
        <taxon>Bacillariophyceae</taxon>
        <taxon>Bacillariophycidae</taxon>
        <taxon>Naviculales</taxon>
        <taxon>Naviculaceae</taxon>
        <taxon>Seminavis</taxon>
    </lineage>
</organism>
<feature type="compositionally biased region" description="Polar residues" evidence="1">
    <location>
        <begin position="466"/>
        <end position="495"/>
    </location>
</feature>
<evidence type="ECO:0000313" key="5">
    <source>
        <dbReference type="Proteomes" id="UP001153069"/>
    </source>
</evidence>
<keyword evidence="2" id="KW-0812">Transmembrane</keyword>
<comment type="caution">
    <text evidence="4">The sequence shown here is derived from an EMBL/GenBank/DDBJ whole genome shotgun (WGS) entry which is preliminary data.</text>
</comment>
<dbReference type="OrthoDB" id="53912at2759"/>
<keyword evidence="2" id="KW-1133">Transmembrane helix</keyword>
<keyword evidence="3" id="KW-0732">Signal</keyword>
<evidence type="ECO:0000313" key="4">
    <source>
        <dbReference type="EMBL" id="CAB9512192.1"/>
    </source>
</evidence>
<feature type="region of interest" description="Disordered" evidence="1">
    <location>
        <begin position="452"/>
        <end position="495"/>
    </location>
</feature>
<feature type="compositionally biased region" description="Low complexity" evidence="1">
    <location>
        <begin position="363"/>
        <end position="373"/>
    </location>
</feature>
<gene>
    <name evidence="4" type="ORF">SEMRO_523_G159780.1</name>
</gene>
<feature type="compositionally biased region" description="Basic and acidic residues" evidence="1">
    <location>
        <begin position="634"/>
        <end position="644"/>
    </location>
</feature>
<feature type="chain" id="PRO_5040331096" evidence="3">
    <location>
        <begin position="20"/>
        <end position="781"/>
    </location>
</feature>
<feature type="region of interest" description="Disordered" evidence="1">
    <location>
        <begin position="624"/>
        <end position="644"/>
    </location>
</feature>
<feature type="transmembrane region" description="Helical" evidence="2">
    <location>
        <begin position="209"/>
        <end position="233"/>
    </location>
</feature>
<keyword evidence="5" id="KW-1185">Reference proteome</keyword>
<evidence type="ECO:0000256" key="3">
    <source>
        <dbReference type="SAM" id="SignalP"/>
    </source>
</evidence>
<feature type="region of interest" description="Disordered" evidence="1">
    <location>
        <begin position="359"/>
        <end position="381"/>
    </location>
</feature>
<dbReference type="AlphaFoldDB" id="A0A9N8E0C5"/>
<feature type="region of interest" description="Disordered" evidence="1">
    <location>
        <begin position="283"/>
        <end position="320"/>
    </location>
</feature>
<proteinExistence type="predicted"/>
<feature type="transmembrane region" description="Helical" evidence="2">
    <location>
        <begin position="245"/>
        <end position="263"/>
    </location>
</feature>
<evidence type="ECO:0000256" key="1">
    <source>
        <dbReference type="SAM" id="MobiDB-lite"/>
    </source>
</evidence>
<dbReference type="PANTHER" id="PTHR38081">
    <property type="entry name" value="WAP DOMAIN-CONTAINING PROTEIN"/>
    <property type="match status" value="1"/>
</dbReference>
<feature type="compositionally biased region" description="Polar residues" evidence="1">
    <location>
        <begin position="308"/>
        <end position="317"/>
    </location>
</feature>
<feature type="signal peptide" evidence="3">
    <location>
        <begin position="1"/>
        <end position="19"/>
    </location>
</feature>
<evidence type="ECO:0000256" key="2">
    <source>
        <dbReference type="SAM" id="Phobius"/>
    </source>
</evidence>
<feature type="region of interest" description="Disordered" evidence="1">
    <location>
        <begin position="403"/>
        <end position="423"/>
    </location>
</feature>
<dbReference type="Proteomes" id="UP001153069">
    <property type="component" value="Unassembled WGS sequence"/>
</dbReference>
<name>A0A9N8E0C5_9STRA</name>
<protein>
    <submittedName>
        <fullName evidence="4">Uncharacterized protein</fullName>
    </submittedName>
</protein>
<feature type="compositionally biased region" description="Basic residues" evidence="1">
    <location>
        <begin position="452"/>
        <end position="463"/>
    </location>
</feature>
<dbReference type="PANTHER" id="PTHR38081:SF1">
    <property type="entry name" value="WAP DOMAIN-CONTAINING PROTEIN"/>
    <property type="match status" value="1"/>
</dbReference>
<sequence length="781" mass="86933">MLLSLRVVWVVCFVFISSASTTTTSKVLVAADLQVESRDGVFVLYDSDETTTVFQDNVPLISDFPVTSLRYNDDDDFGKYGKPLEEQDAKIVVRSDCPSSRLPPIQVDVQPEAIRVSLLLELSTGSIHIDDVSFLDPPSFVARTSYSSRCINTSISEHGITSNTLIGFEEQQDLNADQEDLRKDQSSMNTINSSAASSRSTRTMHMSCLTILTTAVLVIHNLFFLFTPTIITVGTTRRTRRQRHMYGSLTVMALAGGLSLVWAQDANHHNSNIFDKKRASGYVATRPPERPDYGTGVIPFRPEEKGPINTTQTQPQIDTRIGGHNMCKINVEVLHHGCRRSHPLLVKAPMARVIDVVHRNPKQQQQQQQQQQQTNHDNENNKNCVMDYQVQLTFPTDTQQVMKTDNHLDGDKPAVQLPQLEGDQCAVTSTEGRPLVDRDGRVIQASLLKNKNHNNHHNHHNHHSPTDTCSLWSSGTGMDRPSTQTSHHPAATNKNSTTIAIQQQRQAFGHEWTRKALGEHASVSSFAAFTMALMANQAPPNLIQASLTAAQDEVRHAKTAFAIAAHFLSQQKQQPVEPGPMPPSSYVFGRNGTALALSTAQEGCIDETLSALLLAMEVQKLQQQQPQQQQQQHDNSKQEDEWMSRHEREWIQAEMTQIALEEAGHAALAWNTIRWICQQHDKSACKAVQATVLAPQRLQQALTKRLSSSNHHNQDDKAMMEQVWTALYQTLVPLVVSAELPETTQQPEKDGLLWKIPALILAKVAVPSAIHSEEAAASTKR</sequence>